<organism evidence="1 2">
    <name type="scientific">Streptococcus porcinus</name>
    <dbReference type="NCBI Taxonomy" id="1340"/>
    <lineage>
        <taxon>Bacteria</taxon>
        <taxon>Bacillati</taxon>
        <taxon>Bacillota</taxon>
        <taxon>Bacilli</taxon>
        <taxon>Lactobacillales</taxon>
        <taxon>Streptococcaceae</taxon>
        <taxon>Streptococcus</taxon>
    </lineage>
</organism>
<dbReference type="RefSeq" id="WP_046159791.1">
    <property type="nucleotide sequence ID" value="NZ_LR594052.1"/>
</dbReference>
<dbReference type="EMBL" id="LR594052">
    <property type="protein sequence ID" value="VTT41440.1"/>
    <property type="molecule type" value="Genomic_DNA"/>
</dbReference>
<dbReference type="Proteomes" id="UP000306241">
    <property type="component" value="Chromosome"/>
</dbReference>
<dbReference type="AlphaFoldDB" id="A0A4V0GXT3"/>
<protein>
    <submittedName>
        <fullName evidence="1">Uncharacterized protein</fullName>
    </submittedName>
</protein>
<proteinExistence type="predicted"/>
<accession>A0A4V0GXT3</accession>
<name>A0A4V0GXT3_STRPO</name>
<gene>
    <name evidence="1" type="ORF">NCTC10924_00117</name>
</gene>
<sequence length="96" mass="11368">MQILKFNPECYFIIGEKNVRPEELSKNDLLDLFNIIYDLADISMLQVPSEEIDNIKNPVEKEIVNQIIQKIKEFIDNLEQIKRDIESSFPKHDFND</sequence>
<evidence type="ECO:0000313" key="1">
    <source>
        <dbReference type="EMBL" id="VTT41440.1"/>
    </source>
</evidence>
<reference evidence="1 2" key="1">
    <citation type="submission" date="2019-05" db="EMBL/GenBank/DDBJ databases">
        <authorList>
            <consortium name="Pathogen Informatics"/>
        </authorList>
    </citation>
    <scope>NUCLEOTIDE SEQUENCE [LARGE SCALE GENOMIC DNA]</scope>
    <source>
        <strain evidence="1 2">NCTC10924</strain>
    </source>
</reference>
<evidence type="ECO:0000313" key="2">
    <source>
        <dbReference type="Proteomes" id="UP000306241"/>
    </source>
</evidence>
<dbReference type="OrthoDB" id="2237312at2"/>